<sequence>MSVTLHYVVCPQTILEWSPSTCPTTSFLWTHMSSNLILSPTFFHSLPPPNFHLFSRRRSLSHPQRL</sequence>
<reference evidence="1" key="1">
    <citation type="journal article" date="2023" name="bioRxiv">
        <title>Improved chromosome-level genome assembly for marigold (Tagetes erecta).</title>
        <authorList>
            <person name="Jiang F."/>
            <person name="Yuan L."/>
            <person name="Wang S."/>
            <person name="Wang H."/>
            <person name="Xu D."/>
            <person name="Wang A."/>
            <person name="Fan W."/>
        </authorList>
    </citation>
    <scope>NUCLEOTIDE SEQUENCE</scope>
    <source>
        <strain evidence="1">WSJ</strain>
        <tissue evidence="1">Leaf</tissue>
    </source>
</reference>
<dbReference type="Proteomes" id="UP001229421">
    <property type="component" value="Unassembled WGS sequence"/>
</dbReference>
<dbReference type="EMBL" id="JAUHHV010000011">
    <property type="protein sequence ID" value="KAK1407781.1"/>
    <property type="molecule type" value="Genomic_DNA"/>
</dbReference>
<accession>A0AAD8JQC3</accession>
<proteinExistence type="predicted"/>
<protein>
    <submittedName>
        <fullName evidence="1">Uncharacterized protein</fullName>
    </submittedName>
</protein>
<dbReference type="AlphaFoldDB" id="A0AAD8JQC3"/>
<name>A0AAD8JQC3_TARER</name>
<comment type="caution">
    <text evidence="1">The sequence shown here is derived from an EMBL/GenBank/DDBJ whole genome shotgun (WGS) entry which is preliminary data.</text>
</comment>
<evidence type="ECO:0000313" key="2">
    <source>
        <dbReference type="Proteomes" id="UP001229421"/>
    </source>
</evidence>
<gene>
    <name evidence="1" type="ORF">QVD17_39408</name>
</gene>
<organism evidence="1 2">
    <name type="scientific">Tagetes erecta</name>
    <name type="common">African marigold</name>
    <dbReference type="NCBI Taxonomy" id="13708"/>
    <lineage>
        <taxon>Eukaryota</taxon>
        <taxon>Viridiplantae</taxon>
        <taxon>Streptophyta</taxon>
        <taxon>Embryophyta</taxon>
        <taxon>Tracheophyta</taxon>
        <taxon>Spermatophyta</taxon>
        <taxon>Magnoliopsida</taxon>
        <taxon>eudicotyledons</taxon>
        <taxon>Gunneridae</taxon>
        <taxon>Pentapetalae</taxon>
        <taxon>asterids</taxon>
        <taxon>campanulids</taxon>
        <taxon>Asterales</taxon>
        <taxon>Asteraceae</taxon>
        <taxon>Asteroideae</taxon>
        <taxon>Heliantheae alliance</taxon>
        <taxon>Tageteae</taxon>
        <taxon>Tagetes</taxon>
    </lineage>
</organism>
<evidence type="ECO:0000313" key="1">
    <source>
        <dbReference type="EMBL" id="KAK1407781.1"/>
    </source>
</evidence>
<keyword evidence="2" id="KW-1185">Reference proteome</keyword>